<proteinExistence type="inferred from homology"/>
<evidence type="ECO:0000256" key="7">
    <source>
        <dbReference type="RuleBase" id="RU363032"/>
    </source>
</evidence>
<dbReference type="GO" id="GO:0005886">
    <property type="term" value="C:plasma membrane"/>
    <property type="evidence" value="ECO:0007669"/>
    <property type="project" value="UniProtKB-SubCell"/>
</dbReference>
<keyword evidence="5 7" id="KW-1133">Transmembrane helix</keyword>
<comment type="subcellular location">
    <subcellularLocation>
        <location evidence="1 7">Cell membrane</location>
        <topology evidence="1 7">Multi-pass membrane protein</topology>
    </subcellularLocation>
</comment>
<dbReference type="PANTHER" id="PTHR43744:SF6">
    <property type="entry name" value="ABC TRANSPORTER PERMEASE PROTEIN YESQ-RELATED"/>
    <property type="match status" value="1"/>
</dbReference>
<dbReference type="PANTHER" id="PTHR43744">
    <property type="entry name" value="ABC TRANSPORTER PERMEASE PROTEIN MG189-RELATED-RELATED"/>
    <property type="match status" value="1"/>
</dbReference>
<dbReference type="CDD" id="cd06261">
    <property type="entry name" value="TM_PBP2"/>
    <property type="match status" value="1"/>
</dbReference>
<name>A0A7W5B253_9BACL</name>
<dbReference type="InterPro" id="IPR000515">
    <property type="entry name" value="MetI-like"/>
</dbReference>
<evidence type="ECO:0000256" key="5">
    <source>
        <dbReference type="ARBA" id="ARBA00022989"/>
    </source>
</evidence>
<feature type="transmembrane region" description="Helical" evidence="7">
    <location>
        <begin position="184"/>
        <end position="209"/>
    </location>
</feature>
<feature type="transmembrane region" description="Helical" evidence="7">
    <location>
        <begin position="71"/>
        <end position="95"/>
    </location>
</feature>
<keyword evidence="6 7" id="KW-0472">Membrane</keyword>
<evidence type="ECO:0000256" key="1">
    <source>
        <dbReference type="ARBA" id="ARBA00004651"/>
    </source>
</evidence>
<organism evidence="9 10">
    <name type="scientific">Paenibacillus phyllosphaerae</name>
    <dbReference type="NCBI Taxonomy" id="274593"/>
    <lineage>
        <taxon>Bacteria</taxon>
        <taxon>Bacillati</taxon>
        <taxon>Bacillota</taxon>
        <taxon>Bacilli</taxon>
        <taxon>Bacillales</taxon>
        <taxon>Paenibacillaceae</taxon>
        <taxon>Paenibacillus</taxon>
    </lineage>
</organism>
<protein>
    <submittedName>
        <fullName evidence="9">Multiple sugar transport system permease protein</fullName>
    </submittedName>
</protein>
<dbReference type="SUPFAM" id="SSF161098">
    <property type="entry name" value="MetI-like"/>
    <property type="match status" value="1"/>
</dbReference>
<feature type="transmembrane region" description="Helical" evidence="7">
    <location>
        <begin position="12"/>
        <end position="32"/>
    </location>
</feature>
<dbReference type="EMBL" id="JACHXK010000016">
    <property type="protein sequence ID" value="MBB3113043.1"/>
    <property type="molecule type" value="Genomic_DNA"/>
</dbReference>
<keyword evidence="10" id="KW-1185">Reference proteome</keyword>
<reference evidence="9 10" key="1">
    <citation type="submission" date="2020-08" db="EMBL/GenBank/DDBJ databases">
        <title>Genomic Encyclopedia of Type Strains, Phase III (KMG-III): the genomes of soil and plant-associated and newly described type strains.</title>
        <authorList>
            <person name="Whitman W."/>
        </authorList>
    </citation>
    <scope>NUCLEOTIDE SEQUENCE [LARGE SCALE GENOMIC DNA]</scope>
    <source>
        <strain evidence="9 10">CECT 5862</strain>
    </source>
</reference>
<dbReference type="GO" id="GO:0055085">
    <property type="term" value="P:transmembrane transport"/>
    <property type="evidence" value="ECO:0007669"/>
    <property type="project" value="InterPro"/>
</dbReference>
<evidence type="ECO:0000259" key="8">
    <source>
        <dbReference type="PROSITE" id="PS50928"/>
    </source>
</evidence>
<feature type="transmembrane region" description="Helical" evidence="7">
    <location>
        <begin position="143"/>
        <end position="163"/>
    </location>
</feature>
<keyword evidence="3" id="KW-1003">Cell membrane</keyword>
<feature type="transmembrane region" description="Helical" evidence="7">
    <location>
        <begin position="242"/>
        <end position="263"/>
    </location>
</feature>
<gene>
    <name evidence="9" type="ORF">FHS18_005146</name>
</gene>
<evidence type="ECO:0000256" key="3">
    <source>
        <dbReference type="ARBA" id="ARBA00022475"/>
    </source>
</evidence>
<dbReference type="InterPro" id="IPR035906">
    <property type="entry name" value="MetI-like_sf"/>
</dbReference>
<comment type="caution">
    <text evidence="9">The sequence shown here is derived from an EMBL/GenBank/DDBJ whole genome shotgun (WGS) entry which is preliminary data.</text>
</comment>
<feature type="domain" description="ABC transmembrane type-1" evidence="8">
    <location>
        <begin position="72"/>
        <end position="263"/>
    </location>
</feature>
<evidence type="ECO:0000313" key="10">
    <source>
        <dbReference type="Proteomes" id="UP000570361"/>
    </source>
</evidence>
<evidence type="ECO:0000256" key="2">
    <source>
        <dbReference type="ARBA" id="ARBA00022448"/>
    </source>
</evidence>
<evidence type="ECO:0000256" key="6">
    <source>
        <dbReference type="ARBA" id="ARBA00023136"/>
    </source>
</evidence>
<dbReference type="PROSITE" id="PS50928">
    <property type="entry name" value="ABC_TM1"/>
    <property type="match status" value="1"/>
</dbReference>
<dbReference type="AlphaFoldDB" id="A0A7W5B253"/>
<keyword evidence="4 7" id="KW-0812">Transmembrane</keyword>
<keyword evidence="2 7" id="KW-0813">Transport</keyword>
<sequence length="278" mass="31491">MMNRAYAKGPMSHLTLTAVSLIMLYPVIWWIGASLKKNTEMGLPSLWPDTPMWDNYIKGWQVTAEYSFTTFFVNTLVMEFWSVLGGVLTSAIVAYGFGRLQFALRGFWFSILLLTMMLPGQVTIVPQYIFYNNLGFVDSYIPLVLPHFFGGGAFFVFLLVQFIRGIPRELDEAAKIDGASVYGIFLRVIFPLIRPALVTVAIFTFIWSWDDFFGQVLYLSSIEKYTVGLGLRMFIDQFEIQWGQLLAMSLLSVLPSVIVFFLAQKHFVEGIATTGIKG</sequence>
<dbReference type="Proteomes" id="UP000570361">
    <property type="component" value="Unassembled WGS sequence"/>
</dbReference>
<feature type="transmembrane region" description="Helical" evidence="7">
    <location>
        <begin position="107"/>
        <end position="131"/>
    </location>
</feature>
<evidence type="ECO:0000256" key="4">
    <source>
        <dbReference type="ARBA" id="ARBA00022692"/>
    </source>
</evidence>
<dbReference type="Gene3D" id="1.10.3720.10">
    <property type="entry name" value="MetI-like"/>
    <property type="match status" value="1"/>
</dbReference>
<comment type="similarity">
    <text evidence="7">Belongs to the binding-protein-dependent transport system permease family.</text>
</comment>
<keyword evidence="9" id="KW-0762">Sugar transport</keyword>
<accession>A0A7W5B253</accession>
<evidence type="ECO:0000313" key="9">
    <source>
        <dbReference type="EMBL" id="MBB3113043.1"/>
    </source>
</evidence>
<dbReference type="Pfam" id="PF00528">
    <property type="entry name" value="BPD_transp_1"/>
    <property type="match status" value="1"/>
</dbReference>